<name>A0ABV4DQ85_9LACO</name>
<dbReference type="InterPro" id="IPR001647">
    <property type="entry name" value="HTH_TetR"/>
</dbReference>
<dbReference type="PANTHER" id="PTHR43479">
    <property type="entry name" value="ACREF/ENVCD OPERON REPRESSOR-RELATED"/>
    <property type="match status" value="1"/>
</dbReference>
<evidence type="ECO:0000259" key="3">
    <source>
        <dbReference type="PROSITE" id="PS50977"/>
    </source>
</evidence>
<evidence type="ECO:0000256" key="1">
    <source>
        <dbReference type="ARBA" id="ARBA00023125"/>
    </source>
</evidence>
<reference evidence="4 5" key="1">
    <citation type="submission" date="2024-03" db="EMBL/GenBank/DDBJ databases">
        <title>Mouse gut bacterial collection (mGBC) of GemPharmatech.</title>
        <authorList>
            <person name="He Y."/>
            <person name="Dong L."/>
            <person name="Wu D."/>
            <person name="Gao X."/>
            <person name="Lin Z."/>
        </authorList>
    </citation>
    <scope>NUCLEOTIDE SEQUENCE [LARGE SCALE GENOMIC DNA]</scope>
    <source>
        <strain evidence="4 5">15-30</strain>
    </source>
</reference>
<dbReference type="Proteomes" id="UP001565236">
    <property type="component" value="Unassembled WGS sequence"/>
</dbReference>
<dbReference type="InterPro" id="IPR009057">
    <property type="entry name" value="Homeodomain-like_sf"/>
</dbReference>
<dbReference type="EMBL" id="JBCLUF010000024">
    <property type="protein sequence ID" value="MEY8662634.1"/>
    <property type="molecule type" value="Genomic_DNA"/>
</dbReference>
<proteinExistence type="predicted"/>
<protein>
    <submittedName>
        <fullName evidence="4">Dihydroxyacetone kinase transcriptional activator DhaS</fullName>
    </submittedName>
</protein>
<dbReference type="PROSITE" id="PS50977">
    <property type="entry name" value="HTH_TETR_2"/>
    <property type="match status" value="1"/>
</dbReference>
<keyword evidence="4" id="KW-0418">Kinase</keyword>
<keyword evidence="5" id="KW-1185">Reference proteome</keyword>
<keyword evidence="1 2" id="KW-0238">DNA-binding</keyword>
<organism evidence="4 5">
    <name type="scientific">Ligilactobacillus faecis</name>
    <dbReference type="NCBI Taxonomy" id="762833"/>
    <lineage>
        <taxon>Bacteria</taxon>
        <taxon>Bacillati</taxon>
        <taxon>Bacillota</taxon>
        <taxon>Bacilli</taxon>
        <taxon>Lactobacillales</taxon>
        <taxon>Lactobacillaceae</taxon>
        <taxon>Ligilactobacillus</taxon>
    </lineage>
</organism>
<dbReference type="Pfam" id="PF00440">
    <property type="entry name" value="TetR_N"/>
    <property type="match status" value="1"/>
</dbReference>
<accession>A0ABV4DQ85</accession>
<feature type="domain" description="HTH tetR-type" evidence="3">
    <location>
        <begin position="3"/>
        <end position="63"/>
    </location>
</feature>
<dbReference type="NCBIfam" id="TIGR02366">
    <property type="entry name" value="DHAK_reg"/>
    <property type="match status" value="1"/>
</dbReference>
<feature type="DNA-binding region" description="H-T-H motif" evidence="2">
    <location>
        <begin position="26"/>
        <end position="45"/>
    </location>
</feature>
<evidence type="ECO:0000313" key="4">
    <source>
        <dbReference type="EMBL" id="MEY8662634.1"/>
    </source>
</evidence>
<dbReference type="GO" id="GO:0016301">
    <property type="term" value="F:kinase activity"/>
    <property type="evidence" value="ECO:0007669"/>
    <property type="project" value="UniProtKB-KW"/>
</dbReference>
<dbReference type="PANTHER" id="PTHR43479:SF7">
    <property type="entry name" value="TETR-FAMILY TRANSCRIPTIONAL REGULATOR"/>
    <property type="match status" value="1"/>
</dbReference>
<sequence length="174" mass="20613">MSKQTKQKIAQIFKQQVEQKGFEHVSVAQLMHQAQMRRQSFYDHFEDKYDLLTWTLKTMMQDDIENNLDYLPWQEIITLVFFDIQENANFYRSILQSQTEVDVVKELAWHFQVLLLHVLKQKGFVKEAKAYDLIETYSLGLTYTMTNALFSPSAKEYDELAQKVINALEFALRT</sequence>
<gene>
    <name evidence="4" type="primary">dhaS</name>
    <name evidence="4" type="ORF">AALT52_07025</name>
</gene>
<comment type="caution">
    <text evidence="4">The sequence shown here is derived from an EMBL/GenBank/DDBJ whole genome shotgun (WGS) entry which is preliminary data.</text>
</comment>
<dbReference type="InterPro" id="IPR039532">
    <property type="entry name" value="TetR_C_Firmicutes"/>
</dbReference>
<evidence type="ECO:0000256" key="2">
    <source>
        <dbReference type="PROSITE-ProRule" id="PRU00335"/>
    </source>
</evidence>
<dbReference type="Pfam" id="PF14278">
    <property type="entry name" value="TetR_C_8"/>
    <property type="match status" value="1"/>
</dbReference>
<dbReference type="InterPro" id="IPR012738">
    <property type="entry name" value="Tscrpt_reg_DhaS"/>
</dbReference>
<dbReference type="Gene3D" id="1.10.357.10">
    <property type="entry name" value="Tetracycline Repressor, domain 2"/>
    <property type="match status" value="1"/>
</dbReference>
<evidence type="ECO:0000313" key="5">
    <source>
        <dbReference type="Proteomes" id="UP001565236"/>
    </source>
</evidence>
<dbReference type="SUPFAM" id="SSF46689">
    <property type="entry name" value="Homeodomain-like"/>
    <property type="match status" value="1"/>
</dbReference>
<dbReference type="RefSeq" id="WP_369942333.1">
    <property type="nucleotide sequence ID" value="NZ_JBCLUF010000024.1"/>
</dbReference>
<dbReference type="InterPro" id="IPR050624">
    <property type="entry name" value="HTH-type_Tx_Regulator"/>
</dbReference>
<keyword evidence="4" id="KW-0808">Transferase</keyword>